<evidence type="ECO:0000313" key="3">
    <source>
        <dbReference type="Proteomes" id="UP000441455"/>
    </source>
</evidence>
<evidence type="ECO:0000313" key="2">
    <source>
        <dbReference type="EMBL" id="MSS81016.1"/>
    </source>
</evidence>
<organism evidence="2 3">
    <name type="scientific">Acidaminococcus fermentans</name>
    <dbReference type="NCBI Taxonomy" id="905"/>
    <lineage>
        <taxon>Bacteria</taxon>
        <taxon>Bacillati</taxon>
        <taxon>Bacillota</taxon>
        <taxon>Negativicutes</taxon>
        <taxon>Acidaminococcales</taxon>
        <taxon>Acidaminococcaceae</taxon>
        <taxon>Acidaminococcus</taxon>
    </lineage>
</organism>
<dbReference type="GO" id="GO:0006352">
    <property type="term" value="P:DNA-templated transcription initiation"/>
    <property type="evidence" value="ECO:0007669"/>
    <property type="project" value="InterPro"/>
</dbReference>
<reference evidence="2 3" key="1">
    <citation type="submission" date="2019-08" db="EMBL/GenBank/DDBJ databases">
        <title>In-depth cultivation of the pig gut microbiome towards novel bacterial diversity and tailored functional studies.</title>
        <authorList>
            <person name="Wylensek D."/>
            <person name="Hitch T.C.A."/>
            <person name="Clavel T."/>
        </authorList>
    </citation>
    <scope>NUCLEOTIDE SEQUENCE [LARGE SCALE GENOMIC DNA]</scope>
    <source>
        <strain evidence="2 3">WCA-389-WT-5B</strain>
    </source>
</reference>
<comment type="caution">
    <text evidence="2">The sequence shown here is derived from an EMBL/GenBank/DDBJ whole genome shotgun (WGS) entry which is preliminary data.</text>
</comment>
<protein>
    <submittedName>
        <fullName evidence="2">Sigma-70 family RNA polymerase sigma factor</fullName>
    </submittedName>
</protein>
<proteinExistence type="predicted"/>
<sequence>MGAGAAVPLDRCPVYRQAADNFYQQFLPAGTPGQTPGRKRPDWKRRKPDHQPSHQPDRRHDPGPGSQRQGPAVEPGTVDSPGNGKTEKNGTVGSGHQPFCLKKGALMENEELAALLPQAKQGDPKAQMAIVTAFRPLVKKLAGQEKNLSLRPDLASTLVLGILEAIVKYPGEDARRFLGFVKTHLTFLLSHYIRKEARWNKIQEKVQVMEGGESSYQEDFLRGIRKEEILRAFRQLTPKERLLVRQAAIQQIPWKKLQEIHQCPLSTLYGWYRKALEKMKRGE</sequence>
<dbReference type="SUPFAM" id="SSF88659">
    <property type="entry name" value="Sigma3 and sigma4 domains of RNA polymerase sigma factors"/>
    <property type="match status" value="1"/>
</dbReference>
<gene>
    <name evidence="2" type="ORF">FX155_00030</name>
</gene>
<dbReference type="InterPro" id="IPR036388">
    <property type="entry name" value="WH-like_DNA-bd_sf"/>
</dbReference>
<dbReference type="Proteomes" id="UP000441455">
    <property type="component" value="Unassembled WGS sequence"/>
</dbReference>
<dbReference type="Gene3D" id="1.10.10.10">
    <property type="entry name" value="Winged helix-like DNA-binding domain superfamily/Winged helix DNA-binding domain"/>
    <property type="match status" value="1"/>
</dbReference>
<dbReference type="EMBL" id="VULN01000001">
    <property type="protein sequence ID" value="MSS81016.1"/>
    <property type="molecule type" value="Genomic_DNA"/>
</dbReference>
<dbReference type="InterPro" id="IPR013325">
    <property type="entry name" value="RNA_pol_sigma_r2"/>
</dbReference>
<accession>A0A6N7VYC5</accession>
<feature type="region of interest" description="Disordered" evidence="1">
    <location>
        <begin position="25"/>
        <end position="96"/>
    </location>
</feature>
<dbReference type="AlphaFoldDB" id="A0A6N7VYC5"/>
<dbReference type="OrthoDB" id="9933348at2"/>
<evidence type="ECO:0000256" key="1">
    <source>
        <dbReference type="SAM" id="MobiDB-lite"/>
    </source>
</evidence>
<dbReference type="GO" id="GO:0003700">
    <property type="term" value="F:DNA-binding transcription factor activity"/>
    <property type="evidence" value="ECO:0007669"/>
    <property type="project" value="InterPro"/>
</dbReference>
<dbReference type="SUPFAM" id="SSF88946">
    <property type="entry name" value="Sigma2 domain of RNA polymerase sigma factors"/>
    <property type="match status" value="1"/>
</dbReference>
<feature type="compositionally biased region" description="Basic and acidic residues" evidence="1">
    <location>
        <begin position="49"/>
        <end position="62"/>
    </location>
</feature>
<feature type="compositionally biased region" description="Basic residues" evidence="1">
    <location>
        <begin position="37"/>
        <end position="48"/>
    </location>
</feature>
<name>A0A6N7VYC5_ACIFE</name>
<dbReference type="InterPro" id="IPR013324">
    <property type="entry name" value="RNA_pol_sigma_r3/r4-like"/>
</dbReference>